<feature type="non-terminal residue" evidence="2">
    <location>
        <position position="1"/>
    </location>
</feature>
<dbReference type="PANTHER" id="PTHR47361:SF4">
    <property type="entry name" value="RING_U-BOX SUPERFAMILY PROTEIN"/>
    <property type="match status" value="1"/>
</dbReference>
<reference evidence="2" key="1">
    <citation type="submission" date="2017-07" db="EMBL/GenBank/DDBJ databases">
        <title>Taro Niue Genome Assembly and Annotation.</title>
        <authorList>
            <person name="Atibalentja N."/>
            <person name="Keating K."/>
            <person name="Fields C.J."/>
        </authorList>
    </citation>
    <scope>NUCLEOTIDE SEQUENCE</scope>
    <source>
        <strain evidence="2">Niue_2</strain>
        <tissue evidence="2">Leaf</tissue>
    </source>
</reference>
<keyword evidence="3" id="KW-1185">Reference proteome</keyword>
<accession>A0A843U7B8</accession>
<dbReference type="PANTHER" id="PTHR47361">
    <property type="entry name" value="RING/U-BOX SUPERFAMILY PROTEIN"/>
    <property type="match status" value="1"/>
</dbReference>
<sequence length="179" mass="20700">VNCVLRWASYNKAPSCPQCKHPFDFLIHSNSLSFCCLCSIQDFMFEESVCLLLRASWFVPLTVEPQEEAYEEQDLYLYDEYDADDDDIEEDYYITWSSTLHIGNRRWGDNGYIRSGRKEARPVNRQQHFGDSSGGSSSRKNKEVVKEVTGRRAKRALKREAADKAAAAKHQQHLERLGR</sequence>
<dbReference type="Proteomes" id="UP000652761">
    <property type="component" value="Unassembled WGS sequence"/>
</dbReference>
<dbReference type="OrthoDB" id="1935339at2759"/>
<organism evidence="2 3">
    <name type="scientific">Colocasia esculenta</name>
    <name type="common">Wild taro</name>
    <name type="synonym">Arum esculentum</name>
    <dbReference type="NCBI Taxonomy" id="4460"/>
    <lineage>
        <taxon>Eukaryota</taxon>
        <taxon>Viridiplantae</taxon>
        <taxon>Streptophyta</taxon>
        <taxon>Embryophyta</taxon>
        <taxon>Tracheophyta</taxon>
        <taxon>Spermatophyta</taxon>
        <taxon>Magnoliopsida</taxon>
        <taxon>Liliopsida</taxon>
        <taxon>Araceae</taxon>
        <taxon>Aroideae</taxon>
        <taxon>Colocasieae</taxon>
        <taxon>Colocasia</taxon>
    </lineage>
</organism>
<feature type="compositionally biased region" description="Basic and acidic residues" evidence="1">
    <location>
        <begin position="140"/>
        <end position="150"/>
    </location>
</feature>
<feature type="compositionally biased region" description="Polar residues" evidence="1">
    <location>
        <begin position="124"/>
        <end position="138"/>
    </location>
</feature>
<evidence type="ECO:0000313" key="2">
    <source>
        <dbReference type="EMBL" id="MQL77900.1"/>
    </source>
</evidence>
<feature type="non-terminal residue" evidence="2">
    <location>
        <position position="179"/>
    </location>
</feature>
<evidence type="ECO:0000313" key="3">
    <source>
        <dbReference type="Proteomes" id="UP000652761"/>
    </source>
</evidence>
<dbReference type="AlphaFoldDB" id="A0A843U7B8"/>
<feature type="region of interest" description="Disordered" evidence="1">
    <location>
        <begin position="117"/>
        <end position="179"/>
    </location>
</feature>
<proteinExistence type="predicted"/>
<evidence type="ECO:0000256" key="1">
    <source>
        <dbReference type="SAM" id="MobiDB-lite"/>
    </source>
</evidence>
<comment type="caution">
    <text evidence="2">The sequence shown here is derived from an EMBL/GenBank/DDBJ whole genome shotgun (WGS) entry which is preliminary data.</text>
</comment>
<protein>
    <submittedName>
        <fullName evidence="2">Uncharacterized protein</fullName>
    </submittedName>
</protein>
<name>A0A843U7B8_COLES</name>
<dbReference type="EMBL" id="NMUH01000371">
    <property type="protein sequence ID" value="MQL77900.1"/>
    <property type="molecule type" value="Genomic_DNA"/>
</dbReference>
<gene>
    <name evidence="2" type="ORF">Taro_010319</name>
</gene>